<dbReference type="InterPro" id="IPR035940">
    <property type="entry name" value="CAP_sf"/>
</dbReference>
<evidence type="ECO:0000313" key="2">
    <source>
        <dbReference type="EMBL" id="KIH48954.1"/>
    </source>
</evidence>
<evidence type="ECO:0000259" key="1">
    <source>
        <dbReference type="Pfam" id="PF00188"/>
    </source>
</evidence>
<feature type="domain" description="SCP" evidence="1">
    <location>
        <begin position="1"/>
        <end position="26"/>
    </location>
</feature>
<dbReference type="SUPFAM" id="SSF55797">
    <property type="entry name" value="PR-1-like"/>
    <property type="match status" value="1"/>
</dbReference>
<keyword evidence="3" id="KW-1185">Reference proteome</keyword>
<dbReference type="Proteomes" id="UP000054047">
    <property type="component" value="Unassembled WGS sequence"/>
</dbReference>
<dbReference type="AlphaFoldDB" id="A0A0C2FQL0"/>
<reference evidence="2 3" key="1">
    <citation type="submission" date="2013-12" db="EMBL/GenBank/DDBJ databases">
        <title>Draft genome of the parsitic nematode Ancylostoma duodenale.</title>
        <authorList>
            <person name="Mitreva M."/>
        </authorList>
    </citation>
    <scope>NUCLEOTIDE SEQUENCE [LARGE SCALE GENOMIC DNA]</scope>
    <source>
        <strain evidence="2 3">Zhejiang</strain>
    </source>
</reference>
<dbReference type="Gene3D" id="3.40.33.10">
    <property type="entry name" value="CAP"/>
    <property type="match status" value="1"/>
</dbReference>
<accession>A0A0C2FQL0</accession>
<gene>
    <name evidence="2" type="ORF">ANCDUO_20973</name>
</gene>
<protein>
    <recommendedName>
        <fullName evidence="1">SCP domain-containing protein</fullName>
    </recommendedName>
</protein>
<proteinExistence type="predicted"/>
<dbReference type="InterPro" id="IPR014044">
    <property type="entry name" value="CAP_dom"/>
</dbReference>
<dbReference type="EMBL" id="KN755902">
    <property type="protein sequence ID" value="KIH48954.1"/>
    <property type="molecule type" value="Genomic_DNA"/>
</dbReference>
<organism evidence="2 3">
    <name type="scientific">Ancylostoma duodenale</name>
    <dbReference type="NCBI Taxonomy" id="51022"/>
    <lineage>
        <taxon>Eukaryota</taxon>
        <taxon>Metazoa</taxon>
        <taxon>Ecdysozoa</taxon>
        <taxon>Nematoda</taxon>
        <taxon>Chromadorea</taxon>
        <taxon>Rhabditida</taxon>
        <taxon>Rhabditina</taxon>
        <taxon>Rhabditomorpha</taxon>
        <taxon>Strongyloidea</taxon>
        <taxon>Ancylostomatidae</taxon>
        <taxon>Ancylostomatinae</taxon>
        <taxon>Ancylostoma</taxon>
    </lineage>
</organism>
<name>A0A0C2FQL0_9BILA</name>
<evidence type="ECO:0000313" key="3">
    <source>
        <dbReference type="Proteomes" id="UP000054047"/>
    </source>
</evidence>
<dbReference type="OrthoDB" id="5874910at2759"/>
<dbReference type="Pfam" id="PF00188">
    <property type="entry name" value="CAP"/>
    <property type="match status" value="1"/>
</dbReference>
<sequence length="65" mass="7113">MVWATTEYIGCAIHNCSDKTLVVCNYSTAGNTYGQKIYETGSSCTNCPTGYKCTDEKLCALEEDL</sequence>